<evidence type="ECO:0008006" key="3">
    <source>
        <dbReference type="Google" id="ProtNLM"/>
    </source>
</evidence>
<evidence type="ECO:0000313" key="2">
    <source>
        <dbReference type="Proteomes" id="UP001589646"/>
    </source>
</evidence>
<reference evidence="1 2" key="1">
    <citation type="submission" date="2024-09" db="EMBL/GenBank/DDBJ databases">
        <authorList>
            <person name="Sun Q."/>
            <person name="Mori K."/>
        </authorList>
    </citation>
    <scope>NUCLEOTIDE SEQUENCE [LARGE SCALE GENOMIC DNA]</scope>
    <source>
        <strain evidence="1 2">JCM 3323</strain>
    </source>
</reference>
<organism evidence="1 2">
    <name type="scientific">Nonomuraea roseola</name>
    <dbReference type="NCBI Taxonomy" id="46179"/>
    <lineage>
        <taxon>Bacteria</taxon>
        <taxon>Bacillati</taxon>
        <taxon>Actinomycetota</taxon>
        <taxon>Actinomycetes</taxon>
        <taxon>Streptosporangiales</taxon>
        <taxon>Streptosporangiaceae</taxon>
        <taxon>Nonomuraea</taxon>
    </lineage>
</organism>
<sequence>MEGHDLEVVRQVSEYRVGQCAGAALKAESAHDGACVAGQRLLQNLTDRREPGRPGGPAAGCHLHQPRRAAQLATTVASLEPGDALVITKPDRVARSMKELLVFLEEELATAHAAQVEAITARAERAKQQPTRLCDLHLDLVGAEPAFPVMAAAGACLVLSPTL</sequence>
<dbReference type="Proteomes" id="UP001589646">
    <property type="component" value="Unassembled WGS sequence"/>
</dbReference>
<proteinExistence type="predicted"/>
<keyword evidence="2" id="KW-1185">Reference proteome</keyword>
<dbReference type="EMBL" id="JBHMCE010000019">
    <property type="protein sequence ID" value="MFB9533630.1"/>
    <property type="molecule type" value="Genomic_DNA"/>
</dbReference>
<accession>A0ABV5QDQ1</accession>
<dbReference type="RefSeq" id="WP_346118259.1">
    <property type="nucleotide sequence ID" value="NZ_BAAAXC010000005.1"/>
</dbReference>
<protein>
    <recommendedName>
        <fullName evidence="3">Resolvase/invertase-type recombinase catalytic domain-containing protein</fullName>
    </recommendedName>
</protein>
<comment type="caution">
    <text evidence="1">The sequence shown here is derived from an EMBL/GenBank/DDBJ whole genome shotgun (WGS) entry which is preliminary data.</text>
</comment>
<evidence type="ECO:0000313" key="1">
    <source>
        <dbReference type="EMBL" id="MFB9533630.1"/>
    </source>
</evidence>
<name>A0ABV5QDQ1_9ACTN</name>
<gene>
    <name evidence="1" type="ORF">ACFFRN_44160</name>
</gene>